<comment type="caution">
    <text evidence="2">The sequence shown here is derived from an EMBL/GenBank/DDBJ whole genome shotgun (WGS) entry which is preliminary data.</text>
</comment>
<dbReference type="EMBL" id="JAENGY010003652">
    <property type="protein sequence ID" value="KAG6941455.1"/>
    <property type="molecule type" value="Genomic_DNA"/>
</dbReference>
<feature type="region of interest" description="Disordered" evidence="1">
    <location>
        <begin position="140"/>
        <end position="165"/>
    </location>
</feature>
<evidence type="ECO:0008006" key="4">
    <source>
        <dbReference type="Google" id="ProtNLM"/>
    </source>
</evidence>
<sequence>MLRKRGYSIRGKTVAIRGDFGRKPQGTFDRVEFVKCCRSFAFSKRGRVHPGPNSVWILDGAAIHRHPEIIHFLRRIEYLFGYVKKQFQRQYVETSGRDLLPFVVETFGRFEAFEMSNVFRHCGWMVQGYFNPVDQLEKESRAQADDMHDGEQVSSTNEDDLDFFR</sequence>
<protein>
    <recommendedName>
        <fullName evidence="4">Tc1-like transposase DDE domain-containing protein</fullName>
    </recommendedName>
</protein>
<gene>
    <name evidence="2" type="ORF">JG688_00018665</name>
</gene>
<keyword evidence="3" id="KW-1185">Reference proteome</keyword>
<dbReference type="AlphaFoldDB" id="A0A8J5LUF9"/>
<evidence type="ECO:0000313" key="2">
    <source>
        <dbReference type="EMBL" id="KAG6941455.1"/>
    </source>
</evidence>
<feature type="compositionally biased region" description="Basic and acidic residues" evidence="1">
    <location>
        <begin position="140"/>
        <end position="151"/>
    </location>
</feature>
<proteinExistence type="predicted"/>
<accession>A0A8J5LUF9</accession>
<reference evidence="2" key="1">
    <citation type="submission" date="2021-01" db="EMBL/GenBank/DDBJ databases">
        <title>Phytophthora aleatoria, a newly-described species from Pinus radiata is distinct from Phytophthora cactorum isolates based on comparative genomics.</title>
        <authorList>
            <person name="Mcdougal R."/>
            <person name="Panda P."/>
            <person name="Williams N."/>
            <person name="Studholme D.J."/>
        </authorList>
    </citation>
    <scope>NUCLEOTIDE SEQUENCE</scope>
    <source>
        <strain evidence="2">NZFS 4037</strain>
    </source>
</reference>
<evidence type="ECO:0000256" key="1">
    <source>
        <dbReference type="SAM" id="MobiDB-lite"/>
    </source>
</evidence>
<name>A0A8J5LUF9_9STRA</name>
<organism evidence="2 3">
    <name type="scientific">Phytophthora aleatoria</name>
    <dbReference type="NCBI Taxonomy" id="2496075"/>
    <lineage>
        <taxon>Eukaryota</taxon>
        <taxon>Sar</taxon>
        <taxon>Stramenopiles</taxon>
        <taxon>Oomycota</taxon>
        <taxon>Peronosporomycetes</taxon>
        <taxon>Peronosporales</taxon>
        <taxon>Peronosporaceae</taxon>
        <taxon>Phytophthora</taxon>
    </lineage>
</organism>
<dbReference type="Proteomes" id="UP000709295">
    <property type="component" value="Unassembled WGS sequence"/>
</dbReference>
<evidence type="ECO:0000313" key="3">
    <source>
        <dbReference type="Proteomes" id="UP000709295"/>
    </source>
</evidence>